<evidence type="ECO:0000313" key="4">
    <source>
        <dbReference type="Proteomes" id="UP000295632"/>
    </source>
</evidence>
<dbReference type="CDD" id="cd04196">
    <property type="entry name" value="GT_2_like_d"/>
    <property type="match status" value="1"/>
</dbReference>
<name>A0A4V3D542_9BACI</name>
<keyword evidence="4" id="KW-1185">Reference proteome</keyword>
<evidence type="ECO:0000313" key="3">
    <source>
        <dbReference type="EMBL" id="TDQ38647.1"/>
    </source>
</evidence>
<dbReference type="AlphaFoldDB" id="A0A4V3D542"/>
<feature type="domain" description="Glycosyltransferase 2-like" evidence="2">
    <location>
        <begin position="6"/>
        <end position="116"/>
    </location>
</feature>
<accession>A0A4V3D542</accession>
<dbReference type="PANTHER" id="PTHR22916:SF3">
    <property type="entry name" value="UDP-GLCNAC:BETAGAL BETA-1,3-N-ACETYLGLUCOSAMINYLTRANSFERASE-LIKE PROTEIN 1"/>
    <property type="match status" value="1"/>
</dbReference>
<comment type="similarity">
    <text evidence="1">Belongs to the glycosyltransferase 2 family.</text>
</comment>
<gene>
    <name evidence="3" type="ORF">EV213_10914</name>
</gene>
<dbReference type="Gene3D" id="3.90.550.10">
    <property type="entry name" value="Spore Coat Polysaccharide Biosynthesis Protein SpsA, Chain A"/>
    <property type="match status" value="1"/>
</dbReference>
<dbReference type="EMBL" id="SNYJ01000009">
    <property type="protein sequence ID" value="TDQ38647.1"/>
    <property type="molecule type" value="Genomic_DNA"/>
</dbReference>
<protein>
    <submittedName>
        <fullName evidence="3">Rhamnosyltransferase</fullName>
    </submittedName>
</protein>
<evidence type="ECO:0000256" key="1">
    <source>
        <dbReference type="ARBA" id="ARBA00006739"/>
    </source>
</evidence>
<dbReference type="GO" id="GO:0016758">
    <property type="term" value="F:hexosyltransferase activity"/>
    <property type="evidence" value="ECO:0007669"/>
    <property type="project" value="UniProtKB-ARBA"/>
</dbReference>
<reference evidence="3 4" key="1">
    <citation type="submission" date="2019-03" db="EMBL/GenBank/DDBJ databases">
        <title>Genomic Encyclopedia of Type Strains, Phase IV (KMG-IV): sequencing the most valuable type-strain genomes for metagenomic binning, comparative biology and taxonomic classification.</title>
        <authorList>
            <person name="Goeker M."/>
        </authorList>
    </citation>
    <scope>NUCLEOTIDE SEQUENCE [LARGE SCALE GENOMIC DNA]</scope>
    <source>
        <strain evidence="3 4">DSM 28697</strain>
    </source>
</reference>
<dbReference type="Proteomes" id="UP000295632">
    <property type="component" value="Unassembled WGS sequence"/>
</dbReference>
<dbReference type="RefSeq" id="WP_133580708.1">
    <property type="nucleotide sequence ID" value="NZ_SNYJ01000009.1"/>
</dbReference>
<dbReference type="SUPFAM" id="SSF53448">
    <property type="entry name" value="Nucleotide-diphospho-sugar transferases"/>
    <property type="match status" value="1"/>
</dbReference>
<dbReference type="OrthoDB" id="9802649at2"/>
<comment type="caution">
    <text evidence="3">The sequence shown here is derived from an EMBL/GenBank/DDBJ whole genome shotgun (WGS) entry which is preliminary data.</text>
</comment>
<dbReference type="InterPro" id="IPR001173">
    <property type="entry name" value="Glyco_trans_2-like"/>
</dbReference>
<proteinExistence type="inferred from homology"/>
<dbReference type="Pfam" id="PF00535">
    <property type="entry name" value="Glycos_transf_2"/>
    <property type="match status" value="1"/>
</dbReference>
<dbReference type="InterPro" id="IPR029044">
    <property type="entry name" value="Nucleotide-diphossugar_trans"/>
</dbReference>
<sequence>MKKIVVLMSTYNGEEYIKDQIESILSQTYNNLELIVRDDGSTDSTKKILESYSLKGDLSWYSGENIKPALSFINLVKKAPRADYYAFSDQDDVWDSDKIEIALDFLDKKQTNIPILYCSTTRLVDKKLNVIRQSSKNNYRLTFGESLVQIPSPGCTYVFNNKARELLHYQQLRDVYMHDALLYKLVIGLGEVIFDKTPHISYRQHENNVVGNERSIYKKNYKRFKRFFFTNEPNKKHIMACQIKSTYGHLFIGENFDSLEIFVGYRRSFIKRLRLAFNKDIKSASKVTNVFLIILSILGKL</sequence>
<organism evidence="3 4">
    <name type="scientific">Aureibacillus halotolerans</name>
    <dbReference type="NCBI Taxonomy" id="1508390"/>
    <lineage>
        <taxon>Bacteria</taxon>
        <taxon>Bacillati</taxon>
        <taxon>Bacillota</taxon>
        <taxon>Bacilli</taxon>
        <taxon>Bacillales</taxon>
        <taxon>Bacillaceae</taxon>
        <taxon>Aureibacillus</taxon>
    </lineage>
</organism>
<evidence type="ECO:0000259" key="2">
    <source>
        <dbReference type="Pfam" id="PF00535"/>
    </source>
</evidence>
<keyword evidence="3" id="KW-0808">Transferase</keyword>
<dbReference type="PANTHER" id="PTHR22916">
    <property type="entry name" value="GLYCOSYLTRANSFERASE"/>
    <property type="match status" value="1"/>
</dbReference>